<dbReference type="AlphaFoldDB" id="A0AAD8EKF8"/>
<feature type="chain" id="PRO_5042140015" description="Secreted protein" evidence="2">
    <location>
        <begin position="20"/>
        <end position="167"/>
    </location>
</feature>
<dbReference type="EMBL" id="JASPKZ010003086">
    <property type="protein sequence ID" value="KAJ9593920.1"/>
    <property type="molecule type" value="Genomic_DNA"/>
</dbReference>
<evidence type="ECO:0008006" key="5">
    <source>
        <dbReference type="Google" id="ProtNLM"/>
    </source>
</evidence>
<comment type="caution">
    <text evidence="3">The sequence shown here is derived from an EMBL/GenBank/DDBJ whole genome shotgun (WGS) entry which is preliminary data.</text>
</comment>
<accession>A0AAD8EKF8</accession>
<organism evidence="3 4">
    <name type="scientific">Diploptera punctata</name>
    <name type="common">Pacific beetle cockroach</name>
    <dbReference type="NCBI Taxonomy" id="6984"/>
    <lineage>
        <taxon>Eukaryota</taxon>
        <taxon>Metazoa</taxon>
        <taxon>Ecdysozoa</taxon>
        <taxon>Arthropoda</taxon>
        <taxon>Hexapoda</taxon>
        <taxon>Insecta</taxon>
        <taxon>Pterygota</taxon>
        <taxon>Neoptera</taxon>
        <taxon>Polyneoptera</taxon>
        <taxon>Dictyoptera</taxon>
        <taxon>Blattodea</taxon>
        <taxon>Blaberoidea</taxon>
        <taxon>Blaberidae</taxon>
        <taxon>Diplopterinae</taxon>
        <taxon>Diploptera</taxon>
    </lineage>
</organism>
<reference evidence="3" key="2">
    <citation type="submission" date="2023-05" db="EMBL/GenBank/DDBJ databases">
        <authorList>
            <person name="Fouks B."/>
        </authorList>
    </citation>
    <scope>NUCLEOTIDE SEQUENCE</scope>
    <source>
        <strain evidence="3">Stay&amp;Tobe</strain>
        <tissue evidence="3">Testes</tissue>
    </source>
</reference>
<dbReference type="Proteomes" id="UP001233999">
    <property type="component" value="Unassembled WGS sequence"/>
</dbReference>
<evidence type="ECO:0000256" key="1">
    <source>
        <dbReference type="SAM" id="MobiDB-lite"/>
    </source>
</evidence>
<evidence type="ECO:0000313" key="3">
    <source>
        <dbReference type="EMBL" id="KAJ9593920.1"/>
    </source>
</evidence>
<feature type="region of interest" description="Disordered" evidence="1">
    <location>
        <begin position="69"/>
        <end position="106"/>
    </location>
</feature>
<evidence type="ECO:0000256" key="2">
    <source>
        <dbReference type="SAM" id="SignalP"/>
    </source>
</evidence>
<reference evidence="3" key="1">
    <citation type="journal article" date="2023" name="IScience">
        <title>Live-bearing cockroach genome reveals convergent evolutionary mechanisms linked to viviparity in insects and beyond.</title>
        <authorList>
            <person name="Fouks B."/>
            <person name="Harrison M.C."/>
            <person name="Mikhailova A.A."/>
            <person name="Marchal E."/>
            <person name="English S."/>
            <person name="Carruthers M."/>
            <person name="Jennings E.C."/>
            <person name="Chiamaka E.L."/>
            <person name="Frigard R.A."/>
            <person name="Pippel M."/>
            <person name="Attardo G.M."/>
            <person name="Benoit J.B."/>
            <person name="Bornberg-Bauer E."/>
            <person name="Tobe S.S."/>
        </authorList>
    </citation>
    <scope>NUCLEOTIDE SEQUENCE</scope>
    <source>
        <strain evidence="3">Stay&amp;Tobe</strain>
    </source>
</reference>
<evidence type="ECO:0000313" key="4">
    <source>
        <dbReference type="Proteomes" id="UP001233999"/>
    </source>
</evidence>
<name>A0AAD8EKF8_DIPPU</name>
<protein>
    <recommendedName>
        <fullName evidence="5">Secreted protein</fullName>
    </recommendedName>
</protein>
<sequence length="167" mass="18743">MTITNNIFHLALLISCAGALIIPEELPSLLSVIYSNIPPIKKGTDSRLGLGFRLGEHADFQVLLELGPQTNTQPLGPNADSKTRRQIQRPVVQSTGNTDKVADTPGGKWLSSWKSGFIIPMLIGKETKISTAEEYQIIENPMLKKKDIMLHLQQLYKKESRIFWKKF</sequence>
<keyword evidence="4" id="KW-1185">Reference proteome</keyword>
<feature type="signal peptide" evidence="2">
    <location>
        <begin position="1"/>
        <end position="19"/>
    </location>
</feature>
<keyword evidence="2" id="KW-0732">Signal</keyword>
<proteinExistence type="predicted"/>
<gene>
    <name evidence="3" type="ORF">L9F63_014634</name>
</gene>